<protein>
    <submittedName>
        <fullName evidence="1">Uncharacterized protein</fullName>
    </submittedName>
</protein>
<accession>A0A9Q8PG74</accession>
<sequence length="396" mass="46093">MAQRDLPPIRAPGGLDHLTCSTTQLRNFVKRRTGQKFEIVRDRVALARRLQALDLEPGVFRFLDLPAELRNNVYQELLNLRPRQYRGYHCYPKILQTSKQILSEARGILYAGNKCSIEISCHEVAEDKIHCSSEVLSDDVVVRESYDNGLCRTRELWPAHLLHFSNLDLNISIRGVGAFESRWTHKYNLGCSVNNTLYSLCGFLSSSKSLKEINLKLTIVESDIPQAWLQRPLWPLSRVPKTVELHLVGFPSKVEEMIKAQWRISEESIKRALKGAPMEDAIPPWDLRINDFQYDMLAKLRAARKKVDVLYQELSHFRPEEISRRGLKKRYERFERWLRDETLIAEEVEVEIRAQLMMFDRKCVKIVADIDRAVKARMASWRKRRDVLKLGVLPQT</sequence>
<keyword evidence="2" id="KW-1185">Reference proteome</keyword>
<organism evidence="1 2">
    <name type="scientific">Passalora fulva</name>
    <name type="common">Tomato leaf mold</name>
    <name type="synonym">Cladosporium fulvum</name>
    <dbReference type="NCBI Taxonomy" id="5499"/>
    <lineage>
        <taxon>Eukaryota</taxon>
        <taxon>Fungi</taxon>
        <taxon>Dikarya</taxon>
        <taxon>Ascomycota</taxon>
        <taxon>Pezizomycotina</taxon>
        <taxon>Dothideomycetes</taxon>
        <taxon>Dothideomycetidae</taxon>
        <taxon>Mycosphaerellales</taxon>
        <taxon>Mycosphaerellaceae</taxon>
        <taxon>Fulvia</taxon>
    </lineage>
</organism>
<dbReference type="AlphaFoldDB" id="A0A9Q8PG74"/>
<dbReference type="EMBL" id="CP090171">
    <property type="protein sequence ID" value="UJO21898.1"/>
    <property type="molecule type" value="Genomic_DNA"/>
</dbReference>
<evidence type="ECO:0000313" key="2">
    <source>
        <dbReference type="Proteomes" id="UP000756132"/>
    </source>
</evidence>
<dbReference type="GeneID" id="71989591"/>
<dbReference type="OrthoDB" id="3636244at2759"/>
<proteinExistence type="predicted"/>
<dbReference type="KEGG" id="ffu:CLAFUR5_09713"/>
<reference evidence="1" key="2">
    <citation type="journal article" date="2022" name="Microb. Genom.">
        <title>A chromosome-scale genome assembly of the tomato pathogen Cladosporium fulvum reveals a compartmentalized genome architecture and the presence of a dispensable chromosome.</title>
        <authorList>
            <person name="Zaccaron A.Z."/>
            <person name="Chen L.H."/>
            <person name="Samaras A."/>
            <person name="Stergiopoulos I."/>
        </authorList>
    </citation>
    <scope>NUCLEOTIDE SEQUENCE</scope>
    <source>
        <strain evidence="1">Race5_Kim</strain>
    </source>
</reference>
<reference evidence="1" key="1">
    <citation type="submission" date="2021-12" db="EMBL/GenBank/DDBJ databases">
        <authorList>
            <person name="Zaccaron A."/>
            <person name="Stergiopoulos I."/>
        </authorList>
    </citation>
    <scope>NUCLEOTIDE SEQUENCE</scope>
    <source>
        <strain evidence="1">Race5_Kim</strain>
    </source>
</reference>
<dbReference type="Proteomes" id="UP000756132">
    <property type="component" value="Chromosome 9"/>
</dbReference>
<evidence type="ECO:0000313" key="1">
    <source>
        <dbReference type="EMBL" id="UJO21898.1"/>
    </source>
</evidence>
<dbReference type="RefSeq" id="XP_047766264.1">
    <property type="nucleotide sequence ID" value="XM_047908861.1"/>
</dbReference>
<name>A0A9Q8PG74_PASFU</name>
<gene>
    <name evidence="1" type="ORF">CLAFUR5_09713</name>
</gene>